<dbReference type="EMBL" id="MU006092">
    <property type="protein sequence ID" value="KAF2840644.1"/>
    <property type="molecule type" value="Genomic_DNA"/>
</dbReference>
<feature type="domain" description="JmjC" evidence="6">
    <location>
        <begin position="175"/>
        <end position="350"/>
    </location>
</feature>
<feature type="compositionally biased region" description="Basic and acidic residues" evidence="5">
    <location>
        <begin position="985"/>
        <end position="1002"/>
    </location>
</feature>
<dbReference type="SUPFAM" id="SSF51197">
    <property type="entry name" value="Clavaminate synthase-like"/>
    <property type="match status" value="1"/>
</dbReference>
<accession>A0A9P4VUI2</accession>
<evidence type="ECO:0000313" key="8">
    <source>
        <dbReference type="Proteomes" id="UP000799429"/>
    </source>
</evidence>
<dbReference type="Pfam" id="PF10497">
    <property type="entry name" value="zf-4CXXC_R1"/>
    <property type="match status" value="1"/>
</dbReference>
<comment type="subcellular location">
    <subcellularLocation>
        <location evidence="1">Nucleus</location>
    </subcellularLocation>
</comment>
<dbReference type="Gene3D" id="2.60.120.650">
    <property type="entry name" value="Cupin"/>
    <property type="match status" value="1"/>
</dbReference>
<evidence type="ECO:0000256" key="3">
    <source>
        <dbReference type="ARBA" id="ARBA00023163"/>
    </source>
</evidence>
<keyword evidence="3" id="KW-0804">Transcription</keyword>
<evidence type="ECO:0000313" key="7">
    <source>
        <dbReference type="EMBL" id="KAF2840644.1"/>
    </source>
</evidence>
<reference evidence="7" key="1">
    <citation type="journal article" date="2020" name="Stud. Mycol.">
        <title>101 Dothideomycetes genomes: a test case for predicting lifestyles and emergence of pathogens.</title>
        <authorList>
            <person name="Haridas S."/>
            <person name="Albert R."/>
            <person name="Binder M."/>
            <person name="Bloem J."/>
            <person name="Labutti K."/>
            <person name="Salamov A."/>
            <person name="Andreopoulos B."/>
            <person name="Baker S."/>
            <person name="Barry K."/>
            <person name="Bills G."/>
            <person name="Bluhm B."/>
            <person name="Cannon C."/>
            <person name="Castanera R."/>
            <person name="Culley D."/>
            <person name="Daum C."/>
            <person name="Ezra D."/>
            <person name="Gonzalez J."/>
            <person name="Henrissat B."/>
            <person name="Kuo A."/>
            <person name="Liang C."/>
            <person name="Lipzen A."/>
            <person name="Lutzoni F."/>
            <person name="Magnuson J."/>
            <person name="Mondo S."/>
            <person name="Nolan M."/>
            <person name="Ohm R."/>
            <person name="Pangilinan J."/>
            <person name="Park H.-J."/>
            <person name="Ramirez L."/>
            <person name="Alfaro M."/>
            <person name="Sun H."/>
            <person name="Tritt A."/>
            <person name="Yoshinaga Y."/>
            <person name="Zwiers L.-H."/>
            <person name="Turgeon B."/>
            <person name="Goodwin S."/>
            <person name="Spatafora J."/>
            <person name="Crous P."/>
            <person name="Grigoriev I."/>
        </authorList>
    </citation>
    <scope>NUCLEOTIDE SEQUENCE</scope>
    <source>
        <strain evidence="7">CBS 101060</strain>
    </source>
</reference>
<name>A0A9P4VUI2_9PEZI</name>
<feature type="region of interest" description="Disordered" evidence="5">
    <location>
        <begin position="981"/>
        <end position="1128"/>
    </location>
</feature>
<sequence>MPAQRARASFEPIPPNFDVRALVENTENFQYVDRISCEMIQEQGIDKFEKLVLLHVVVGGKPLVVDGFETKLDPWTFTPGWLRDNHGSKVEQARDLTTKQNIPLTIKHYLEHMPKLTDQFFENPKNFADKNRQRVYLKDIDCPPVWADKLQEQIPAALFYWNDSTGEIGGAGAVDEALPNAPGRRRGKGIARAGDLMSSLPAEMRADNLMCYIGHEGTYTPAHREMCASLGQNIMVEASGTVGEGGKPEKPGSSIWFMTETKDRHLVAEYWLSVLGHDIEIENHFAQLIAWKKAPFKTYVVEQRPGDFILIPPLAPHQVWNRGSRTMKVAWNRTTVETLEMAINEALPNSRIVCRDEQYKNKAIIYYTLQKYSSLLKQAKAMIEHGGYDGARVQSSTKVRQLRKDFKRLFALFKDILLSETFNPDGPKEHPEYLQFDSNVTCAYCRGNIFNRFLTCKTCTGALGGEIEEPYDVCMDCYAMGRSCGCLSDLKWVEQWKWRDLNKQYEEWRKQVIEFEGGVITPESPLPLSEERARMVKNSLAAVCQQQLKLRPWVDIKNPNIPDEDENSEEEIVVNDDGTVKKSKKKKSEAYLKNHKSCHVCLKRHPLWKMAVCTNCEKYWCYGTLWRAYDLMPQTIMTDRFWECPHCMKICSRGACRSDPRQKPYEPKGTLLGHDTKKVADARSVECLVDFGHSNLNWLKESEEMESSRLRKRKQEAEHAKMQDVTLGDRYVSEAPEGPYPPPNGNGIEYDVDDTIDPTLGSGQPSVRHPHAANSMIDPALRGEEDVEDYEMDTTMPSNDNLPLYNGYEDPGYNHSGFVAPSDVYHQHDAEMEDESYLYPEPSNPPQRPPEGGKKRKGGKEDREYIKLLPPKRRKVDKADKPAAPVEKVNTATKQWQQAQERRQLEEAKKAGRYIIAHARMRGRRRLVKLKLPREKLLEFRDKELAAKRDERRRAAAANLDGAVDVDGAEQPVLLQSNINIPNARKADGPPKKKESIFRYRVEDDEDFRTSRRDHKKTSDPTAQGKTSNRKRARYEETDLDDEEDENDMYETTARQQNATTGRRALAWLSRKRAEEDDDLPDELPPDFKDGRRRTRNEEKERRQTMPVAQKRPSIRPARASTGGIAAGSDDSVIDALFEDDDFAASTPAPPLSSDAIHYAREASKVMESASTKAALQLAEENLKAKQQAAKWVGSPNSVIGDGGSSDSEAGSAIFVSPGPKSPPKANEAKLMSLAEKMKAKGKKIKIVGPKGAAATDASPTNGEAKRARGRPPKHGSGGASVKAPGSPAPQVLELSSDASDDSSGDEIPARVGGRIRV</sequence>
<dbReference type="Pfam" id="PF02373">
    <property type="entry name" value="JmjC"/>
    <property type="match status" value="1"/>
</dbReference>
<organism evidence="7 8">
    <name type="scientific">Patellaria atrata CBS 101060</name>
    <dbReference type="NCBI Taxonomy" id="1346257"/>
    <lineage>
        <taxon>Eukaryota</taxon>
        <taxon>Fungi</taxon>
        <taxon>Dikarya</taxon>
        <taxon>Ascomycota</taxon>
        <taxon>Pezizomycotina</taxon>
        <taxon>Dothideomycetes</taxon>
        <taxon>Dothideomycetes incertae sedis</taxon>
        <taxon>Patellariales</taxon>
        <taxon>Patellariaceae</taxon>
        <taxon>Patellaria</taxon>
    </lineage>
</organism>
<feature type="compositionally biased region" description="Acidic residues" evidence="5">
    <location>
        <begin position="1038"/>
        <end position="1049"/>
    </location>
</feature>
<dbReference type="InterPro" id="IPR003347">
    <property type="entry name" value="JmjC_dom"/>
</dbReference>
<comment type="caution">
    <text evidence="7">The sequence shown here is derived from an EMBL/GenBank/DDBJ whole genome shotgun (WGS) entry which is preliminary data.</text>
</comment>
<gene>
    <name evidence="7" type="ORF">M501DRAFT_970878</name>
</gene>
<feature type="region of interest" description="Disordered" evidence="5">
    <location>
        <begin position="836"/>
        <end position="896"/>
    </location>
</feature>
<evidence type="ECO:0000256" key="1">
    <source>
        <dbReference type="ARBA" id="ARBA00004123"/>
    </source>
</evidence>
<dbReference type="OrthoDB" id="298344at2759"/>
<dbReference type="PROSITE" id="PS51184">
    <property type="entry name" value="JMJC"/>
    <property type="match status" value="1"/>
</dbReference>
<protein>
    <recommendedName>
        <fullName evidence="6">JmjC domain-containing protein</fullName>
    </recommendedName>
</protein>
<dbReference type="InterPro" id="IPR018866">
    <property type="entry name" value="Znf-4CXXC_R1"/>
</dbReference>
<evidence type="ECO:0000256" key="5">
    <source>
        <dbReference type="SAM" id="MobiDB-lite"/>
    </source>
</evidence>
<feature type="region of interest" description="Disordered" evidence="5">
    <location>
        <begin position="1190"/>
        <end position="1229"/>
    </location>
</feature>
<feature type="compositionally biased region" description="Basic and acidic residues" evidence="5">
    <location>
        <begin position="1086"/>
        <end position="1104"/>
    </location>
</feature>
<keyword evidence="4" id="KW-0539">Nucleus</keyword>
<dbReference type="GO" id="GO:0005634">
    <property type="term" value="C:nucleus"/>
    <property type="evidence" value="ECO:0007669"/>
    <property type="project" value="UniProtKB-SubCell"/>
</dbReference>
<proteinExistence type="predicted"/>
<evidence type="ECO:0000256" key="2">
    <source>
        <dbReference type="ARBA" id="ARBA00023015"/>
    </source>
</evidence>
<feature type="region of interest" description="Disordered" evidence="5">
    <location>
        <begin position="1242"/>
        <end position="1318"/>
    </location>
</feature>
<evidence type="ECO:0000259" key="6">
    <source>
        <dbReference type="PROSITE" id="PS51184"/>
    </source>
</evidence>
<dbReference type="Proteomes" id="UP000799429">
    <property type="component" value="Unassembled WGS sequence"/>
</dbReference>
<dbReference type="SMART" id="SM00558">
    <property type="entry name" value="JmjC"/>
    <property type="match status" value="1"/>
</dbReference>
<feature type="compositionally biased region" description="Acidic residues" evidence="5">
    <location>
        <begin position="1076"/>
        <end position="1085"/>
    </location>
</feature>
<keyword evidence="2" id="KW-0805">Transcription regulation</keyword>
<evidence type="ECO:0000256" key="4">
    <source>
        <dbReference type="ARBA" id="ARBA00023242"/>
    </source>
</evidence>
<keyword evidence="8" id="KW-1185">Reference proteome</keyword>